<protein>
    <submittedName>
        <fullName evidence="1">Uncharacterized protein</fullName>
    </submittedName>
</protein>
<evidence type="ECO:0000313" key="2">
    <source>
        <dbReference type="Proteomes" id="UP001220530"/>
    </source>
</evidence>
<gene>
    <name evidence="1" type="ORF">PSQ19_01670</name>
</gene>
<dbReference type="EMBL" id="CP118246">
    <property type="protein sequence ID" value="WDR02957.1"/>
    <property type="molecule type" value="Genomic_DNA"/>
</dbReference>
<accession>A0ABY7YP37</accession>
<reference evidence="1 2" key="1">
    <citation type="submission" date="2023-02" db="EMBL/GenBank/DDBJ databases">
        <title>Devosia algicola sp. nov., isolated from the phycosphere of marine algae.</title>
        <authorList>
            <person name="Kim J.M."/>
            <person name="Lee J.K."/>
            <person name="Choi B.J."/>
            <person name="Bayburt H."/>
            <person name="Jeon C.O."/>
        </authorList>
    </citation>
    <scope>NUCLEOTIDE SEQUENCE [LARGE SCALE GENOMIC DNA]</scope>
    <source>
        <strain evidence="1 2">G20-9</strain>
    </source>
</reference>
<dbReference type="RefSeq" id="WP_282219359.1">
    <property type="nucleotide sequence ID" value="NZ_CP118246.1"/>
</dbReference>
<proteinExistence type="predicted"/>
<organism evidence="1 2">
    <name type="scientific">Devosia algicola</name>
    <dbReference type="NCBI Taxonomy" id="3026418"/>
    <lineage>
        <taxon>Bacteria</taxon>
        <taxon>Pseudomonadati</taxon>
        <taxon>Pseudomonadota</taxon>
        <taxon>Alphaproteobacteria</taxon>
        <taxon>Hyphomicrobiales</taxon>
        <taxon>Devosiaceae</taxon>
        <taxon>Devosia</taxon>
    </lineage>
</organism>
<keyword evidence="2" id="KW-1185">Reference proteome</keyword>
<name>A0ABY7YP37_9HYPH</name>
<sequence length="108" mass="12509">MNRKLVGRDWLKRPDNRIFHFFAAEKITTNPHWHGLVSFFGADAAERARQGDVFDENAEAIWRKLVPAGTAEVKSMKTHAEYISYVARSLCLQVNYDHFIVPDEFLTK</sequence>
<dbReference type="Proteomes" id="UP001220530">
    <property type="component" value="Chromosome"/>
</dbReference>
<evidence type="ECO:0000313" key="1">
    <source>
        <dbReference type="EMBL" id="WDR02957.1"/>
    </source>
</evidence>